<reference evidence="2 3" key="1">
    <citation type="submission" date="2018-03" db="EMBL/GenBank/DDBJ databases">
        <title>Whole genome sequencing of Histamine producing bacteria.</title>
        <authorList>
            <person name="Butler K."/>
        </authorList>
    </citation>
    <scope>NUCLEOTIDE SEQUENCE [LARGE SCALE GENOMIC DNA]</scope>
    <source>
        <strain evidence="2 3">Res.4.1</strain>
    </source>
</reference>
<organism evidence="2 3">
    <name type="scientific">Photobacterium leiognathi subsp. mandapamensis</name>
    <name type="common">Photobacterium mandapamensis</name>
    <dbReference type="NCBI Taxonomy" id="48408"/>
    <lineage>
        <taxon>Bacteria</taxon>
        <taxon>Pseudomonadati</taxon>
        <taxon>Pseudomonadota</taxon>
        <taxon>Gammaproteobacteria</taxon>
        <taxon>Vibrionales</taxon>
        <taxon>Vibrionaceae</taxon>
        <taxon>Photobacterium</taxon>
    </lineage>
</organism>
<dbReference type="Proteomes" id="UP000240530">
    <property type="component" value="Unassembled WGS sequence"/>
</dbReference>
<keyword evidence="1" id="KW-0472">Membrane</keyword>
<name>A0A2T3KSH4_PHOLD</name>
<keyword evidence="1" id="KW-1133">Transmembrane helix</keyword>
<evidence type="ECO:0000313" key="3">
    <source>
        <dbReference type="Proteomes" id="UP000240530"/>
    </source>
</evidence>
<comment type="caution">
    <text evidence="2">The sequence shown here is derived from an EMBL/GenBank/DDBJ whole genome shotgun (WGS) entry which is preliminary data.</text>
</comment>
<dbReference type="AlphaFoldDB" id="A0A2T3KSH4"/>
<accession>A0A2T3KSH4</accession>
<feature type="transmembrane region" description="Helical" evidence="1">
    <location>
        <begin position="17"/>
        <end position="37"/>
    </location>
</feature>
<dbReference type="RefSeq" id="WP_008989601.1">
    <property type="nucleotide sequence ID" value="NZ_CP131574.1"/>
</dbReference>
<proteinExistence type="predicted"/>
<evidence type="ECO:0000313" key="2">
    <source>
        <dbReference type="EMBL" id="PSV09391.1"/>
    </source>
</evidence>
<gene>
    <name evidence="2" type="ORF">C0W93_15455</name>
</gene>
<feature type="transmembrane region" description="Helical" evidence="1">
    <location>
        <begin position="49"/>
        <end position="66"/>
    </location>
</feature>
<keyword evidence="1" id="KW-0812">Transmembrane</keyword>
<dbReference type="EMBL" id="PYNS01000019">
    <property type="protein sequence ID" value="PSV09391.1"/>
    <property type="molecule type" value="Genomic_DNA"/>
</dbReference>
<evidence type="ECO:0000256" key="1">
    <source>
        <dbReference type="SAM" id="Phobius"/>
    </source>
</evidence>
<protein>
    <submittedName>
        <fullName evidence="2">Uncharacterized protein</fullName>
    </submittedName>
</protein>
<sequence>MEILLLDPEVAWGKFKILAWFAALSIVLVYVVLRVEAYMKCKSLTVKSVVLKCSFLPILFLTVGYIEHLDRFYSFAIQPNGNVILNYVFPEGKKVALQPEKAWIDHDRAGCAVYIKAQGERYKSVMSVRSSKCRQAVEAI</sequence>